<dbReference type="CDD" id="cd00684">
    <property type="entry name" value="Terpene_cyclase_plant_C1"/>
    <property type="match status" value="1"/>
</dbReference>
<dbReference type="SUPFAM" id="SSF48576">
    <property type="entry name" value="Terpenoid synthases"/>
    <property type="match status" value="2"/>
</dbReference>
<organism evidence="8">
    <name type="scientific">Prunus dulcis</name>
    <name type="common">Almond</name>
    <name type="synonym">Amygdalus dulcis</name>
    <dbReference type="NCBI Taxonomy" id="3755"/>
    <lineage>
        <taxon>Eukaryota</taxon>
        <taxon>Viridiplantae</taxon>
        <taxon>Streptophyta</taxon>
        <taxon>Embryophyta</taxon>
        <taxon>Tracheophyta</taxon>
        <taxon>Spermatophyta</taxon>
        <taxon>Magnoliopsida</taxon>
        <taxon>eudicotyledons</taxon>
        <taxon>Gunneridae</taxon>
        <taxon>Pentapetalae</taxon>
        <taxon>rosids</taxon>
        <taxon>fabids</taxon>
        <taxon>Rosales</taxon>
        <taxon>Rosaceae</taxon>
        <taxon>Amygdaloideae</taxon>
        <taxon>Amygdaleae</taxon>
        <taxon>Prunus</taxon>
    </lineage>
</organism>
<evidence type="ECO:0000259" key="6">
    <source>
        <dbReference type="Pfam" id="PF01397"/>
    </source>
</evidence>
<evidence type="ECO:0000256" key="5">
    <source>
        <dbReference type="SAM" id="MobiDB-lite"/>
    </source>
</evidence>
<dbReference type="Gene3D" id="1.50.10.130">
    <property type="entry name" value="Terpene synthase, N-terminal domain"/>
    <property type="match status" value="2"/>
</dbReference>
<dbReference type="Pfam" id="PF01397">
    <property type="entry name" value="Terpene_synth"/>
    <property type="match status" value="3"/>
</dbReference>
<dbReference type="SFLD" id="SFLDG01019">
    <property type="entry name" value="Terpene_Cyclase_Like_1_C_Termi"/>
    <property type="match status" value="1"/>
</dbReference>
<evidence type="ECO:0000256" key="3">
    <source>
        <dbReference type="ARBA" id="ARBA00022842"/>
    </source>
</evidence>
<dbReference type="SFLD" id="SFLDS00005">
    <property type="entry name" value="Isoprenoid_Synthase_Type_I"/>
    <property type="match status" value="1"/>
</dbReference>
<accession>A0A4Y1RD27</accession>
<feature type="domain" description="Terpene synthase N-terminal" evidence="6">
    <location>
        <begin position="573"/>
        <end position="632"/>
    </location>
</feature>
<dbReference type="InterPro" id="IPR008949">
    <property type="entry name" value="Isoprenoid_synthase_dom_sf"/>
</dbReference>
<gene>
    <name evidence="8" type="ORF">Prudu_012285</name>
</gene>
<evidence type="ECO:0000313" key="8">
    <source>
        <dbReference type="EMBL" id="BBH01887.1"/>
    </source>
</evidence>
<reference evidence="8" key="1">
    <citation type="journal article" date="2019" name="Science">
        <title>Mutation of a bHLH transcription factor allowed almond domestication.</title>
        <authorList>
            <person name="Sanchez-Perez R."/>
            <person name="Pavan S."/>
            <person name="Mazzeo R."/>
            <person name="Moldovan C."/>
            <person name="Aiese Cigliano R."/>
            <person name="Del Cueto J."/>
            <person name="Ricciardi F."/>
            <person name="Lotti C."/>
            <person name="Ricciardi L."/>
            <person name="Dicenta F."/>
            <person name="Lopez-Marques R.L."/>
            <person name="Lindberg Moller B."/>
        </authorList>
    </citation>
    <scope>NUCLEOTIDE SEQUENCE</scope>
</reference>
<evidence type="ECO:0000259" key="7">
    <source>
        <dbReference type="Pfam" id="PF03936"/>
    </source>
</evidence>
<dbReference type="SUPFAM" id="SSF48239">
    <property type="entry name" value="Terpenoid cyclases/Protein prenyltransferases"/>
    <property type="match status" value="3"/>
</dbReference>
<protein>
    <submittedName>
        <fullName evidence="8">Terpene synthase 21</fullName>
    </submittedName>
</protein>
<dbReference type="SFLD" id="SFLDG01014">
    <property type="entry name" value="Terpene_Cyclase_Like_1_N-term"/>
    <property type="match status" value="1"/>
</dbReference>
<keyword evidence="2" id="KW-0479">Metal-binding</keyword>
<dbReference type="GO" id="GO:0000287">
    <property type="term" value="F:magnesium ion binding"/>
    <property type="evidence" value="ECO:0007669"/>
    <property type="project" value="InterPro"/>
</dbReference>
<evidence type="ECO:0000256" key="2">
    <source>
        <dbReference type="ARBA" id="ARBA00022723"/>
    </source>
</evidence>
<evidence type="ECO:0000256" key="1">
    <source>
        <dbReference type="ARBA" id="ARBA00001946"/>
    </source>
</evidence>
<keyword evidence="4" id="KW-0456">Lyase</keyword>
<dbReference type="FunFam" id="1.10.600.10:FF:000007">
    <property type="entry name" value="Isoprene synthase, chloroplastic"/>
    <property type="match status" value="1"/>
</dbReference>
<sequence>MKQKRSDIFTQVQIMALEASSTAQSQNSKADQIVRRTANYRPSIWGDQFMNYDSEDIITYAHKQQEVEELKLAVRREVFTTSADDFSNQMKLIDAIQRLGVAYHFEKEIEEALEHIYAANNFHDDDGDGDLYNVSLGFRLLRQHGHNASCRIFNKFKESKNGGFKESLIPDVPGMLSFYEATHLRVHGEDILEEALVFTTKHLESATTHVSYQLAEQIAQALERPLRKSLERLCARRFMSIYQDEASHNEALLKLAKSDFNLIQSLHKQELSEIIRWWKELDFGRKLPFARNRIAELYCWILGVYFEPQYLVGRKFLTKIIALMSVMDDIYDAFGTFEELEIFTEAIHQRWHANCMDGLPDYMQTFFHALLNVFNEIEEEMVKEGRVYRAHYAKEAWKTITKAYFDEAKWFHEGCIPSMEEYMRVAATSAASFALSATSLVGIGDIVTKESFEWLFNDPKILRASNIIVRLMDDIVSSKFEKERGHVACAIDCYMKQYGVSNEQEIIDVFNKQIVDSWKDINEEFLRPTSMPMPVLERIVNLTRVVDLLYKKNDGYTHAGKVMNDCIGSYFIDPAPFKDIKNGGFKESLIADVLGMLSFYEATHLRVHGEDILEEALVFTTKHLDYQLAEQILQALERPLRKGLESLKITGRKYHAVLKVFNEIEEEMMKEGRAYRANYAKEAWKTSAKAYFDEAKWFHEGCIPNMEEYMRVATASVGNKILSTISLLGMGDIYEKERGHVASTIDCYMKQYGVSDEQEIVDVFNKKIIIYAHKQQEIEELKLVVRREVFKITADDFSKPMKLIDAIQRLGMAYHFEKEIEEALEHIYAANHFHDDDGDGDLYNVSLGFRLLRQHGHNMTGPDPNSALDFESDSSGSWRKYSDGERGDV</sequence>
<feature type="domain" description="Terpene synthase metal-binding" evidence="7">
    <location>
        <begin position="654"/>
        <end position="736"/>
    </location>
</feature>
<dbReference type="InterPro" id="IPR001906">
    <property type="entry name" value="Terpene_synth_N"/>
</dbReference>
<dbReference type="GO" id="GO:0016102">
    <property type="term" value="P:diterpenoid biosynthetic process"/>
    <property type="evidence" value="ECO:0007669"/>
    <property type="project" value="InterPro"/>
</dbReference>
<feature type="domain" description="Terpene synthase N-terminal" evidence="6">
    <location>
        <begin position="772"/>
        <end position="860"/>
    </location>
</feature>
<feature type="domain" description="Terpene synthase N-terminal" evidence="6">
    <location>
        <begin position="44"/>
        <end position="222"/>
    </location>
</feature>
<keyword evidence="3" id="KW-0460">Magnesium</keyword>
<dbReference type="InterPro" id="IPR044814">
    <property type="entry name" value="Terpene_cyclase_plant_C1"/>
</dbReference>
<dbReference type="Gene3D" id="1.10.600.10">
    <property type="entry name" value="Farnesyl Diphosphate Synthase"/>
    <property type="match status" value="2"/>
</dbReference>
<dbReference type="InterPro" id="IPR005630">
    <property type="entry name" value="Terpene_synthase_metal-bd"/>
</dbReference>
<dbReference type="Pfam" id="PF03936">
    <property type="entry name" value="Terpene_synth_C"/>
    <property type="match status" value="2"/>
</dbReference>
<dbReference type="InterPro" id="IPR008930">
    <property type="entry name" value="Terpenoid_cyclase/PrenylTrfase"/>
</dbReference>
<dbReference type="PANTHER" id="PTHR31225">
    <property type="entry name" value="OS04G0344100 PROTEIN-RELATED"/>
    <property type="match status" value="1"/>
</dbReference>
<dbReference type="InterPro" id="IPR050148">
    <property type="entry name" value="Terpene_synthase-like"/>
</dbReference>
<dbReference type="InterPro" id="IPR034741">
    <property type="entry name" value="Terpene_cyclase-like_1_C"/>
</dbReference>
<evidence type="ECO:0000256" key="4">
    <source>
        <dbReference type="ARBA" id="ARBA00023239"/>
    </source>
</evidence>
<proteinExistence type="predicted"/>
<dbReference type="AlphaFoldDB" id="A0A4Y1RD27"/>
<comment type="cofactor">
    <cofactor evidence="1">
        <name>Mg(2+)</name>
        <dbReference type="ChEBI" id="CHEBI:18420"/>
    </cofactor>
</comment>
<feature type="domain" description="Terpene synthase metal-binding" evidence="7">
    <location>
        <begin position="279"/>
        <end position="520"/>
    </location>
</feature>
<dbReference type="PANTHER" id="PTHR31225:SF251">
    <property type="entry name" value="(-)-GERMACRENE D SYNTHASE-LIKE ISOFORM X2"/>
    <property type="match status" value="1"/>
</dbReference>
<name>A0A4Y1RD27_PRUDU</name>
<dbReference type="InterPro" id="IPR036965">
    <property type="entry name" value="Terpene_synth_N_sf"/>
</dbReference>
<dbReference type="EMBL" id="AP019300">
    <property type="protein sequence ID" value="BBH01887.1"/>
    <property type="molecule type" value="Genomic_DNA"/>
</dbReference>
<dbReference type="FunFam" id="1.50.10.130:FF:000001">
    <property type="entry name" value="Isoprene synthase, chloroplastic"/>
    <property type="match status" value="1"/>
</dbReference>
<dbReference type="GO" id="GO:0010333">
    <property type="term" value="F:terpene synthase activity"/>
    <property type="evidence" value="ECO:0007669"/>
    <property type="project" value="InterPro"/>
</dbReference>
<feature type="region of interest" description="Disordered" evidence="5">
    <location>
        <begin position="860"/>
        <end position="889"/>
    </location>
</feature>
<feature type="compositionally biased region" description="Basic and acidic residues" evidence="5">
    <location>
        <begin position="880"/>
        <end position="889"/>
    </location>
</feature>